<dbReference type="AlphaFoldDB" id="A0A1H5N4F7"/>
<keyword evidence="1" id="KW-0805">Transcription regulation</keyword>
<feature type="domain" description="HTH marR-type" evidence="4">
    <location>
        <begin position="12"/>
        <end position="153"/>
    </location>
</feature>
<dbReference type="GO" id="GO:0003700">
    <property type="term" value="F:DNA-binding transcription factor activity"/>
    <property type="evidence" value="ECO:0007669"/>
    <property type="project" value="InterPro"/>
</dbReference>
<dbReference type="Proteomes" id="UP000182725">
    <property type="component" value="Unassembled WGS sequence"/>
</dbReference>
<sequence>MSPLPPQGPMDEADMAEAIKNAQQQIGTMLVRARKSIAVRAATIHPDLKPMGFSAMMLLSRCGSMQQITLAQQLDTDKAVVSRLLKQLEELGLISRTVDPTDGRAMIVALTPEAHERYNSTQEGARQHLFDRLSRWELTEVRRFADLLARLNEDLD</sequence>
<dbReference type="InterPro" id="IPR023187">
    <property type="entry name" value="Tscrpt_reg_MarR-type_CS"/>
</dbReference>
<evidence type="ECO:0000313" key="5">
    <source>
        <dbReference type="EMBL" id="SEE96413.1"/>
    </source>
</evidence>
<dbReference type="Gene3D" id="1.10.10.10">
    <property type="entry name" value="Winged helix-like DNA-binding domain superfamily/Winged helix DNA-binding domain"/>
    <property type="match status" value="1"/>
</dbReference>
<dbReference type="InterPro" id="IPR000835">
    <property type="entry name" value="HTH_MarR-typ"/>
</dbReference>
<reference evidence="5 6" key="1">
    <citation type="submission" date="2016-10" db="EMBL/GenBank/DDBJ databases">
        <authorList>
            <person name="de Groot N.N."/>
        </authorList>
    </citation>
    <scope>NUCLEOTIDE SEQUENCE [LARGE SCALE GENOMIC DNA]</scope>
    <source>
        <strain evidence="5 6">DSM 22274</strain>
    </source>
</reference>
<dbReference type="GO" id="GO:0003677">
    <property type="term" value="F:DNA binding"/>
    <property type="evidence" value="ECO:0007669"/>
    <property type="project" value="UniProtKB-KW"/>
</dbReference>
<dbReference type="PROSITE" id="PS50995">
    <property type="entry name" value="HTH_MARR_2"/>
    <property type="match status" value="1"/>
</dbReference>
<dbReference type="PANTHER" id="PTHR33164:SF57">
    <property type="entry name" value="MARR-FAMILY TRANSCRIPTIONAL REGULATOR"/>
    <property type="match status" value="1"/>
</dbReference>
<evidence type="ECO:0000256" key="2">
    <source>
        <dbReference type="ARBA" id="ARBA00023125"/>
    </source>
</evidence>
<dbReference type="InterPro" id="IPR039422">
    <property type="entry name" value="MarR/SlyA-like"/>
</dbReference>
<dbReference type="GO" id="GO:0006950">
    <property type="term" value="P:response to stress"/>
    <property type="evidence" value="ECO:0007669"/>
    <property type="project" value="TreeGrafter"/>
</dbReference>
<gene>
    <name evidence="5" type="ORF">SAMN04489740_3370</name>
</gene>
<dbReference type="InterPro" id="IPR036390">
    <property type="entry name" value="WH_DNA-bd_sf"/>
</dbReference>
<dbReference type="PANTHER" id="PTHR33164">
    <property type="entry name" value="TRANSCRIPTIONAL REGULATOR, MARR FAMILY"/>
    <property type="match status" value="1"/>
</dbReference>
<evidence type="ECO:0000256" key="1">
    <source>
        <dbReference type="ARBA" id="ARBA00023015"/>
    </source>
</evidence>
<accession>A0A1H5N4F7</accession>
<protein>
    <submittedName>
        <fullName evidence="5">DNA-binding transcriptional regulator, MarR family</fullName>
    </submittedName>
</protein>
<evidence type="ECO:0000313" key="6">
    <source>
        <dbReference type="Proteomes" id="UP000182725"/>
    </source>
</evidence>
<organism evidence="5 6">
    <name type="scientific">Arthrobacter alpinus</name>
    <dbReference type="NCBI Taxonomy" id="656366"/>
    <lineage>
        <taxon>Bacteria</taxon>
        <taxon>Bacillati</taxon>
        <taxon>Actinomycetota</taxon>
        <taxon>Actinomycetes</taxon>
        <taxon>Micrococcales</taxon>
        <taxon>Micrococcaceae</taxon>
        <taxon>Arthrobacter</taxon>
    </lineage>
</organism>
<dbReference type="RefSeq" id="WP_083360840.1">
    <property type="nucleotide sequence ID" value="NZ_FNTV01000001.1"/>
</dbReference>
<keyword evidence="3" id="KW-0804">Transcription</keyword>
<dbReference type="SUPFAM" id="SSF46785">
    <property type="entry name" value="Winged helix' DNA-binding domain"/>
    <property type="match status" value="1"/>
</dbReference>
<evidence type="ECO:0000256" key="3">
    <source>
        <dbReference type="ARBA" id="ARBA00023163"/>
    </source>
</evidence>
<dbReference type="EMBL" id="FNTV01000001">
    <property type="protein sequence ID" value="SEE96413.1"/>
    <property type="molecule type" value="Genomic_DNA"/>
</dbReference>
<dbReference type="InterPro" id="IPR036388">
    <property type="entry name" value="WH-like_DNA-bd_sf"/>
</dbReference>
<name>A0A1H5N4F7_9MICC</name>
<dbReference type="SMART" id="SM00347">
    <property type="entry name" value="HTH_MARR"/>
    <property type="match status" value="1"/>
</dbReference>
<dbReference type="Pfam" id="PF01047">
    <property type="entry name" value="MarR"/>
    <property type="match status" value="1"/>
</dbReference>
<dbReference type="PROSITE" id="PS01117">
    <property type="entry name" value="HTH_MARR_1"/>
    <property type="match status" value="1"/>
</dbReference>
<proteinExistence type="predicted"/>
<evidence type="ECO:0000259" key="4">
    <source>
        <dbReference type="PROSITE" id="PS50995"/>
    </source>
</evidence>
<dbReference type="PRINTS" id="PR00598">
    <property type="entry name" value="HTHMARR"/>
</dbReference>
<keyword evidence="2 5" id="KW-0238">DNA-binding</keyword>